<evidence type="ECO:0000313" key="53">
    <source>
        <dbReference type="EMBL" id="KKH73374.1"/>
    </source>
</evidence>
<evidence type="ECO:0000313" key="81">
    <source>
        <dbReference type="Proteomes" id="UP000034195"/>
    </source>
</evidence>
<evidence type="ECO:0000313" key="117">
    <source>
        <dbReference type="Proteomes" id="UP000300067"/>
    </source>
</evidence>
<evidence type="ECO:0000256" key="4">
    <source>
        <dbReference type="HAMAP-Rule" id="MF_00622"/>
    </source>
</evidence>
<evidence type="ECO:0000313" key="91">
    <source>
        <dbReference type="Proteomes" id="UP000034399"/>
    </source>
</evidence>
<proteinExistence type="inferred from homology"/>
<evidence type="ECO:0000313" key="106">
    <source>
        <dbReference type="Proteomes" id="UP000034733"/>
    </source>
</evidence>
<reference evidence="63 118" key="3">
    <citation type="journal article" date="2020" name="Environ. Microbiol. Rep.">
        <title>Redox cycling of Fe(II) and Fe(III) in magnetite accelerates aceticlastic methanogenesis by Methanosarcina mazei.</title>
        <authorList>
            <person name="Wang H."/>
            <person name="Byrne J.M."/>
            <person name="Liu P."/>
            <person name="Liu J."/>
            <person name="Dong X."/>
            <person name="Lu Y."/>
        </authorList>
    </citation>
    <scope>NUCLEOTIDE SEQUENCE [LARGE SCALE GENOMIC DNA]</scope>
    <source>
        <strain evidence="118">zm-15</strain>
        <strain evidence="63">Zm-15</strain>
    </source>
</reference>
<dbReference type="EMBL" id="JJPD01000053">
    <property type="protein sequence ID" value="KKG43676.1"/>
    <property type="molecule type" value="Genomic_DNA"/>
</dbReference>
<dbReference type="EMBL" id="JJPI01000027">
    <property type="protein sequence ID" value="KKG57054.1"/>
    <property type="molecule type" value="Genomic_DNA"/>
</dbReference>
<dbReference type="Proteomes" id="UP000033864">
    <property type="component" value="Unassembled WGS sequence"/>
</dbReference>
<evidence type="ECO:0000313" key="8">
    <source>
        <dbReference type="EMBL" id="KKG03367.1"/>
    </source>
</evidence>
<dbReference type="Proteomes" id="UP000034657">
    <property type="component" value="Unassembled WGS sequence"/>
</dbReference>
<evidence type="ECO:0000313" key="85">
    <source>
        <dbReference type="Proteomes" id="UP000034253"/>
    </source>
</evidence>
<keyword evidence="3 4" id="KW-0271">Exosome</keyword>
<evidence type="ECO:0000313" key="21">
    <source>
        <dbReference type="EMBL" id="KKG65824.1"/>
    </source>
</evidence>
<dbReference type="EMBL" id="JJQX01000229">
    <property type="protein sequence ID" value="KKH89217.1"/>
    <property type="molecule type" value="Genomic_DNA"/>
</dbReference>
<dbReference type="OrthoDB" id="30932at2157"/>
<dbReference type="EMBL" id="JJPJ01000102">
    <property type="protein sequence ID" value="KKG60406.1"/>
    <property type="molecule type" value="Genomic_DNA"/>
</dbReference>
<evidence type="ECO:0000313" key="79">
    <source>
        <dbReference type="Proteomes" id="UP000034152"/>
    </source>
</evidence>
<evidence type="ECO:0000313" key="73">
    <source>
        <dbReference type="Proteomes" id="UP000034021"/>
    </source>
</evidence>
<dbReference type="EMBL" id="JJQT01000086">
    <property type="protein sequence ID" value="KKH79926.1"/>
    <property type="molecule type" value="Genomic_DNA"/>
</dbReference>
<feature type="domain" description="Exoribonuclease phosphorolytic" evidence="5">
    <location>
        <begin position="33"/>
        <end position="168"/>
    </location>
</feature>
<evidence type="ECO:0000256" key="3">
    <source>
        <dbReference type="ARBA" id="ARBA00022835"/>
    </source>
</evidence>
<keyword evidence="2 4" id="KW-0963">Cytoplasm</keyword>
<evidence type="ECO:0000313" key="42">
    <source>
        <dbReference type="EMBL" id="KKH35937.1"/>
    </source>
</evidence>
<dbReference type="AlphaFoldDB" id="A0A0F8EN60"/>
<evidence type="ECO:0000313" key="10">
    <source>
        <dbReference type="EMBL" id="KKG31574.1"/>
    </source>
</evidence>
<dbReference type="Proteomes" id="UP000033835">
    <property type="component" value="Unassembled WGS sequence"/>
</dbReference>
<dbReference type="InterPro" id="IPR001247">
    <property type="entry name" value="ExoRNase_PH_dom1"/>
</dbReference>
<dbReference type="Proteomes" id="UP000034468">
    <property type="component" value="Unassembled WGS sequence"/>
</dbReference>
<gene>
    <name evidence="4" type="primary">rrp42</name>
    <name evidence="62" type="ORF">DKM28_03400</name>
    <name evidence="10" type="ORF">DU30_10085</name>
    <name evidence="8" type="ORF">DU31_12745</name>
    <name evidence="18" type="ORF">DU33_05435</name>
    <name evidence="13" type="ORF">DU35_14845</name>
    <name evidence="17" type="ORF">DU36_07740</name>
    <name evidence="39" type="ORF">DU37_14320</name>
    <name evidence="16" type="ORF">DU38_06705</name>
    <name evidence="14" type="ORF">DU39_07480</name>
    <name evidence="9" type="ORF">DU40_20370</name>
    <name evidence="15" type="ORF">DU41_07245</name>
    <name evidence="34" type="ORF">DU42_12670</name>
    <name evidence="25" type="ORF">DU43_05485</name>
    <name evidence="36" type="ORF">DU44_02145</name>
    <name evidence="21" type="ORF">DU45_11345</name>
    <name evidence="22" type="ORF">DU46_02105</name>
    <name evidence="7" type="ORF">DU47_03130</name>
    <name evidence="37" type="ORF">DU48_01050</name>
    <name evidence="11" type="ORF">DU49_14265</name>
    <name evidence="42" type="ORF">DU50_08955</name>
    <name evidence="33" type="ORF">DU51_04605</name>
    <name evidence="12" type="ORF">DU52_20870</name>
    <name evidence="43" type="ORF">DU54_17630</name>
    <name evidence="24" type="ORF">DU55_03295</name>
    <name evidence="31" type="ORF">DU56_03560</name>
    <name evidence="27" type="ORF">DU57_06740</name>
    <name evidence="41" type="ORF">DU58_14365</name>
    <name evidence="28" type="ORF">DU59_08170</name>
    <name evidence="40" type="ORF">DU60_06915</name>
    <name evidence="26" type="ORF">DU61_12155</name>
    <name evidence="35" type="ORF">DU62_13790</name>
    <name evidence="23" type="ORF">DU63_13840</name>
    <name evidence="20" type="ORF">DU64_02495</name>
    <name evidence="38" type="ORF">DU65_02165</name>
    <name evidence="30" type="ORF">DU66_19280</name>
    <name evidence="19" type="ORF">DU67_08170</name>
    <name evidence="32" type="ORF">DU68_19280</name>
    <name evidence="29" type="ORF">DU69_03440</name>
    <name evidence="44" type="ORF">DU71_10835</name>
    <name evidence="45" type="ORF">DU72_13110</name>
    <name evidence="50" type="ORF">DU73_06915</name>
    <name evidence="48" type="ORF">DU74_12465</name>
    <name evidence="49" type="ORF">DU75_11395</name>
    <name evidence="47" type="ORF">DU76_13030</name>
    <name evidence="52" type="ORF">DU77_16450</name>
    <name evidence="54" type="ORF">DU78_14400</name>
    <name evidence="57" type="ORF">DU79_03900</name>
    <name evidence="55" type="ORF">DU80_08245</name>
    <name evidence="60" type="ORF">DU81_12255</name>
    <name evidence="56" type="ORF">DU82_10390</name>
    <name evidence="61" type="ORF">DU83_17670</name>
    <name evidence="59" type="ORF">DU84_11035</name>
    <name evidence="46" type="ORF">DU85_07375</name>
    <name evidence="53" type="ORF">DU86_06205</name>
    <name evidence="51" type="ORF">DU87_00690</name>
    <name evidence="58" type="ORF">DU88_19440</name>
    <name evidence="63" type="ORF">FQU78_12905</name>
</gene>
<dbReference type="EMBL" id="JJPB01000050">
    <property type="protein sequence ID" value="KKG33003.1"/>
    <property type="molecule type" value="Genomic_DNA"/>
</dbReference>
<evidence type="ECO:0000313" key="50">
    <source>
        <dbReference type="EMBL" id="KKH65195.1"/>
    </source>
</evidence>
<sequence length="266" mass="28818">MKKMSEIIATLKKDYIYNLMIKDKRQDGRGFKDFRELKLETNVISKAEGSAKVTLGNTQVLVGVKLQTGTPFPDSQDEGVIITNLELNPIASPEFEPGPPREDAIEMARVVDRGIRESGAIDIKKLCITVGESVWIVFIDVHILNNDGNIIDASCLAAIAALMTTMVPNEQQGLGENVPLAMKEMPVGITLAKIGSKLMVDPSLDEEAVCETKLTIVSSSDGSVAGMQKMGPVPLTEAELFEAIDMAIEKAAEIRGLYLEGLAKNE</sequence>
<dbReference type="Proteomes" id="UP000034937">
    <property type="component" value="Unassembled WGS sequence"/>
</dbReference>
<evidence type="ECO:0000313" key="30">
    <source>
        <dbReference type="EMBL" id="KKG95700.1"/>
    </source>
</evidence>
<dbReference type="Proteomes" id="UP000034668">
    <property type="component" value="Unassembled WGS sequence"/>
</dbReference>
<keyword evidence="99" id="KW-1185">Reference proteome</keyword>
<dbReference type="EMBL" id="JJQE01000025">
    <property type="protein sequence ID" value="KKH31814.1"/>
    <property type="molecule type" value="Genomic_DNA"/>
</dbReference>
<dbReference type="Proteomes" id="UP000034566">
    <property type="component" value="Unassembled WGS sequence"/>
</dbReference>
<evidence type="ECO:0000313" key="18">
    <source>
        <dbReference type="EMBL" id="KKG57054.1"/>
    </source>
</evidence>
<dbReference type="Pfam" id="PF03725">
    <property type="entry name" value="RNase_PH_C"/>
    <property type="match status" value="1"/>
</dbReference>
<dbReference type="Proteomes" id="UP000033933">
    <property type="component" value="Unassembled WGS sequence"/>
</dbReference>
<dbReference type="EMBL" id="JJQW01000009">
    <property type="protein sequence ID" value="KKH91187.1"/>
    <property type="molecule type" value="Genomic_DNA"/>
</dbReference>
<dbReference type="Proteomes" id="UP000034921">
    <property type="component" value="Unassembled WGS sequence"/>
</dbReference>
<dbReference type="Proteomes" id="UP000033814">
    <property type="component" value="Unassembled WGS sequence"/>
</dbReference>
<dbReference type="Proteomes" id="UP000034733">
    <property type="component" value="Unassembled WGS sequence"/>
</dbReference>
<dbReference type="EMBL" id="JJPY01000103">
    <property type="protein sequence ID" value="KKH06331.1"/>
    <property type="molecule type" value="Genomic_DNA"/>
</dbReference>
<dbReference type="EMBL" id="JJPG01000087">
    <property type="protein sequence ID" value="KKG51613.1"/>
    <property type="molecule type" value="Genomic_DNA"/>
</dbReference>
<evidence type="ECO:0000313" key="44">
    <source>
        <dbReference type="EMBL" id="KKH37672.1"/>
    </source>
</evidence>
<evidence type="ECO:0000313" key="62">
    <source>
        <dbReference type="EMBL" id="QCR15226.1"/>
    </source>
</evidence>
<dbReference type="RefSeq" id="WP_048036983.1">
    <property type="nucleotide sequence ID" value="NZ_AP019780.1"/>
</dbReference>
<dbReference type="PANTHER" id="PTHR11097:SF8">
    <property type="entry name" value="EXOSOME COMPLEX COMPONENT RRP42"/>
    <property type="match status" value="1"/>
</dbReference>
<dbReference type="EMBL" id="JJPO01000048">
    <property type="protein sequence ID" value="KKG74643.1"/>
    <property type="molecule type" value="Genomic_DNA"/>
</dbReference>
<dbReference type="Proteomes" id="UP000034387">
    <property type="component" value="Unassembled WGS sequence"/>
</dbReference>
<dbReference type="Proteomes" id="UP000034227">
    <property type="component" value="Unassembled WGS sequence"/>
</dbReference>
<dbReference type="Proteomes" id="UP000034243">
    <property type="component" value="Unassembled WGS sequence"/>
</dbReference>
<dbReference type="EMBL" id="JJPZ01000008">
    <property type="protein sequence ID" value="KKH14894.1"/>
    <property type="molecule type" value="Genomic_DNA"/>
</dbReference>
<dbReference type="Proteomes" id="UP000034064">
    <property type="component" value="Unassembled WGS sequence"/>
</dbReference>
<evidence type="ECO:0000313" key="70">
    <source>
        <dbReference type="Proteomes" id="UP000033933"/>
    </source>
</evidence>
<dbReference type="Proteomes" id="UP000034692">
    <property type="component" value="Unassembled WGS sequence"/>
</dbReference>
<evidence type="ECO:0000313" key="15">
    <source>
        <dbReference type="EMBL" id="KKG46703.1"/>
    </source>
</evidence>
<evidence type="ECO:0000313" key="97">
    <source>
        <dbReference type="Proteomes" id="UP000034566"/>
    </source>
</evidence>
<evidence type="ECO:0000313" key="37">
    <source>
        <dbReference type="EMBL" id="KKH16146.1"/>
    </source>
</evidence>
<reference evidence="64 65" key="1">
    <citation type="journal article" date="2015" name="ISME J.">
        <title>Genomic and phenotypic differentiation among Methanosarcina mazei populations from Columbia River sediment.</title>
        <authorList>
            <person name="Youngblut N.D."/>
            <person name="Wirth J.S."/>
            <person name="Henriksen J.R."/>
            <person name="Smith M."/>
            <person name="Simon H."/>
            <person name="Metcalf W.W."/>
            <person name="Whitaker R.J."/>
        </authorList>
    </citation>
    <scope>NUCLEOTIDE SEQUENCE [LARGE SCALE GENOMIC DNA]</scope>
    <source>
        <strain evidence="36 75">1.F.A.1A.3</strain>
        <strain evidence="37 106">1.F.A.1B.3</strain>
        <strain evidence="38 71">1.F.A.1B.4</strain>
        <strain evidence="41 82">1.F.A.2.8</strain>
        <strain evidence="40 112">1.F.M.0.5</strain>
        <strain evidence="39 89">1.H.A.0.1</strain>
        <strain evidence="43 107">1.H.A.1A.1</strain>
        <strain evidence="42 73">1.H.A.1A.3</strain>
        <strain evidence="44 104">1.H.A.1A.4</strain>
        <strain evidence="46 66">1.H.A.1A.6</strain>
        <strain evidence="45 86">1.H.A.2.1</strain>
        <strain evidence="47 83">1.H.A.2.3</strain>
        <strain evidence="48 94">1.H.A.2.6</strain>
        <strain evidence="49 105">1.H.A.2.7</strain>
        <strain evidence="50">1.H.A.2.8</strain>
        <strain evidence="51 70">1.H.M.0.1</strain>
        <strain evidence="53 113">1.H.M.1A.1</strain>
        <strain evidence="52 74">1.H.M.1A.2</strain>
        <strain evidence="54 110">1.H.M.1A.3</strain>
        <strain evidence="55 79">1.H.M.2.1</strain>
        <strain evidence="56 64">1.H.M.2.2</strain>
        <strain evidence="58 114">1.H.M.2.3</strain>
        <strain evidence="57 103">1.H.M.2.4</strain>
        <strain evidence="59 111">1.H.T.2.1</strain>
        <strain evidence="60 68">1.H.T.2.3</strain>
        <strain evidence="61 96">1.H.T.2.5</strain>
        <strain evidence="8 77">2.F.A.2.3</strain>
        <strain evidence="7 99">2.F.A.2.4</strain>
        <strain evidence="9 100">2.F.T.0.2</strain>
        <strain evidence="12 91">3.F.A.1A.1</strain>
        <strain evidence="11 67">3.F.A.1A.3</strain>
        <strain evidence="10 88">3.F.A.1B.1</strain>
        <strain evidence="13 98">3.F.A.2.12</strain>
        <strain evidence="15 102">3.F.A.2.3</strain>
        <strain evidence="14 78">3.F.A.2.5</strain>
        <strain evidence="16 81">3.F.A.2.6</strain>
        <strain evidence="17 84">3.F.A.2.7</strain>
        <strain evidence="18 80">3.F.T.1A.1</strain>
        <strain evidence="20 87">3.F.T.1A.2</strain>
        <strain evidence="21 97">3.F.T.1A.4</strain>
        <strain evidence="19 93">3.F.T.2.1</strain>
        <strain evidence="25">3.H.A.1A.1</strain>
        <strain evidence="22 76">3.H.A.1A.2</strain>
        <strain evidence="23 72">3.H.A.2.1</strain>
        <strain evidence="24 108">3.H.A.2.4</strain>
        <strain evidence="26 69">3.H.A.2.5</strain>
        <strain evidence="27 116">3.H.A.2.6</strain>
        <strain evidence="28 92">3.H.A.2.8</strain>
        <strain evidence="29 101">3.H.M.1A.1</strain>
        <strain evidence="30 95">3.H.M.1B.1</strain>
        <strain evidence="32 65">3.H.M.1B.2</strain>
        <strain evidence="31 85">3.H.M.1B.5</strain>
        <strain evidence="34 90">3.H.M.2.7</strain>
        <strain evidence="33 109">3.H.T.1A.1</strain>
        <strain evidence="35 115">3.H.T.1A.2</strain>
    </source>
</reference>
<comment type="function">
    <text evidence="4">Non-catalytic component of the exosome, which is a complex involved in RNA degradation. Contributes to the structuring of the Rrp41 active site.</text>
</comment>
<dbReference type="Proteomes" id="UP000034944">
    <property type="component" value="Unassembled WGS sequence"/>
</dbReference>
<evidence type="ECO:0000313" key="75">
    <source>
        <dbReference type="Proteomes" id="UP000034064"/>
    </source>
</evidence>
<dbReference type="EMBL" id="JJQO01000228">
    <property type="protein sequence ID" value="KKH62516.1"/>
    <property type="molecule type" value="Genomic_DNA"/>
</dbReference>
<evidence type="ECO:0000313" key="11">
    <source>
        <dbReference type="EMBL" id="KKG33003.1"/>
    </source>
</evidence>
<evidence type="ECO:0000313" key="107">
    <source>
        <dbReference type="Proteomes" id="UP000034758"/>
    </source>
</evidence>
<dbReference type="Proteomes" id="UP000034597">
    <property type="component" value="Unassembled WGS sequence"/>
</dbReference>
<dbReference type="GO" id="GO:0016075">
    <property type="term" value="P:rRNA catabolic process"/>
    <property type="evidence" value="ECO:0007669"/>
    <property type="project" value="TreeGrafter"/>
</dbReference>
<evidence type="ECO:0000313" key="57">
    <source>
        <dbReference type="EMBL" id="KKH89217.1"/>
    </source>
</evidence>
<evidence type="ECO:0000313" key="25">
    <source>
        <dbReference type="EMBL" id="KKG80672.1"/>
    </source>
</evidence>
<dbReference type="SUPFAM" id="SSF55666">
    <property type="entry name" value="Ribonuclease PH domain 2-like"/>
    <property type="match status" value="1"/>
</dbReference>
<dbReference type="EMBL" id="JJQN01000109">
    <property type="protein sequence ID" value="KKH58932.1"/>
    <property type="molecule type" value="Genomic_DNA"/>
</dbReference>
<evidence type="ECO:0000313" key="29">
    <source>
        <dbReference type="EMBL" id="KKG94933.1"/>
    </source>
</evidence>
<evidence type="ECO:0000313" key="33">
    <source>
        <dbReference type="EMBL" id="KKH06331.1"/>
    </source>
</evidence>
<evidence type="ECO:0000313" key="28">
    <source>
        <dbReference type="EMBL" id="KKG92920.1"/>
    </source>
</evidence>
<dbReference type="GO" id="GO:0000177">
    <property type="term" value="C:cytoplasmic exosome (RNase complex)"/>
    <property type="evidence" value="ECO:0007669"/>
    <property type="project" value="TreeGrafter"/>
</dbReference>
<evidence type="ECO:0000313" key="19">
    <source>
        <dbReference type="EMBL" id="KKG59851.1"/>
    </source>
</evidence>
<dbReference type="Proteomes" id="UP000034758">
    <property type="component" value="Unassembled WGS sequence"/>
</dbReference>
<dbReference type="Proteomes" id="UP000034842">
    <property type="component" value="Unassembled WGS sequence"/>
</dbReference>
<comment type="subcellular location">
    <subcellularLocation>
        <location evidence="1 4">Cytoplasm</location>
    </subcellularLocation>
</comment>
<dbReference type="Gene3D" id="3.30.230.70">
    <property type="entry name" value="GHMP Kinase, N-terminal domain"/>
    <property type="match status" value="1"/>
</dbReference>
<evidence type="ECO:0000313" key="32">
    <source>
        <dbReference type="EMBL" id="KKG99503.1"/>
    </source>
</evidence>
<evidence type="ECO:0000313" key="86">
    <source>
        <dbReference type="Proteomes" id="UP000034259"/>
    </source>
</evidence>
<dbReference type="Proteomes" id="UP000034578">
    <property type="component" value="Unassembled WGS sequence"/>
</dbReference>
<evidence type="ECO:0000259" key="6">
    <source>
        <dbReference type="Pfam" id="PF03725"/>
    </source>
</evidence>
<dbReference type="Proteomes" id="UP000034040">
    <property type="component" value="Unassembled WGS sequence"/>
</dbReference>
<evidence type="ECO:0000313" key="13">
    <source>
        <dbReference type="EMBL" id="KKG43676.1"/>
    </source>
</evidence>
<dbReference type="EMBL" id="JJPU01000129">
    <property type="protein sequence ID" value="KKG95700.1"/>
    <property type="molecule type" value="Genomic_DNA"/>
</dbReference>
<dbReference type="EMBL" id="JJQU01000233">
    <property type="protein sequence ID" value="KKH80517.1"/>
    <property type="molecule type" value="Genomic_DNA"/>
</dbReference>
<evidence type="ECO:0000313" key="78">
    <source>
        <dbReference type="Proteomes" id="UP000034151"/>
    </source>
</evidence>
<dbReference type="Proteomes" id="UP000034021">
    <property type="component" value="Unassembled WGS sequence"/>
</dbReference>
<evidence type="ECO:0000313" key="77">
    <source>
        <dbReference type="Proteomes" id="UP000034142"/>
    </source>
</evidence>
<dbReference type="Proteomes" id="UP000034232">
    <property type="component" value="Unassembled WGS sequence"/>
</dbReference>
<dbReference type="EMBL" id="JJPC01000138">
    <property type="protein sequence ID" value="KKG31574.1"/>
    <property type="molecule type" value="Genomic_DNA"/>
</dbReference>
<evidence type="ECO:0000313" key="39">
    <source>
        <dbReference type="EMBL" id="KKH29287.1"/>
    </source>
</evidence>
<dbReference type="Proteomes" id="UP000034142">
    <property type="component" value="Unassembled WGS sequence"/>
</dbReference>
<dbReference type="Proteomes" id="UP000034151">
    <property type="component" value="Unassembled WGS sequence"/>
</dbReference>
<evidence type="ECO:0000313" key="113">
    <source>
        <dbReference type="Proteomes" id="UP000034925"/>
    </source>
</evidence>
<dbReference type="PATRIC" id="fig|2209.39.peg.1667"/>
<evidence type="ECO:0000313" key="54">
    <source>
        <dbReference type="EMBL" id="KKH79926.1"/>
    </source>
</evidence>
<dbReference type="Proteomes" id="UP000034925">
    <property type="component" value="Unassembled WGS sequence"/>
</dbReference>
<evidence type="ECO:0000313" key="99">
    <source>
        <dbReference type="Proteomes" id="UP000034578"/>
    </source>
</evidence>
<dbReference type="EMBL" id="JJQQ01000052">
    <property type="protein sequence ID" value="KKH68575.1"/>
    <property type="molecule type" value="Genomic_DNA"/>
</dbReference>
<name>A0A0F8EN60_METMZ</name>
<evidence type="ECO:0000313" key="98">
    <source>
        <dbReference type="Proteomes" id="UP000034577"/>
    </source>
</evidence>
<evidence type="ECO:0000313" key="92">
    <source>
        <dbReference type="Proteomes" id="UP000034409"/>
    </source>
</evidence>
<evidence type="ECO:0000313" key="74">
    <source>
        <dbReference type="Proteomes" id="UP000034040"/>
    </source>
</evidence>
<evidence type="ECO:0000313" key="9">
    <source>
        <dbReference type="EMBL" id="KKG04798.1"/>
    </source>
</evidence>
<evidence type="ECO:0000313" key="12">
    <source>
        <dbReference type="EMBL" id="KKG33965.1"/>
    </source>
</evidence>
<evidence type="ECO:0000313" key="72">
    <source>
        <dbReference type="Proteomes" id="UP000034001"/>
    </source>
</evidence>
<dbReference type="EMBL" id="JJPL01000149">
    <property type="protein sequence ID" value="KKG59851.1"/>
    <property type="molecule type" value="Genomic_DNA"/>
</dbReference>
<evidence type="ECO:0000313" key="48">
    <source>
        <dbReference type="EMBL" id="KKH58932.1"/>
    </source>
</evidence>
<dbReference type="Pfam" id="PF01138">
    <property type="entry name" value="RNase_PH"/>
    <property type="match status" value="1"/>
</dbReference>
<dbReference type="Proteomes" id="UP000034817">
    <property type="component" value="Unassembled WGS sequence"/>
</dbReference>
<dbReference type="EMBL" id="JJQH01000164">
    <property type="protein sequence ID" value="KKH35937.1"/>
    <property type="molecule type" value="Genomic_DNA"/>
</dbReference>
<comment type="subunit">
    <text evidence="4">Component of the archaeal exosome complex. Forms a hexameric ring-like arrangement composed of 3 Rrp41-Rrp42 heterodimers. The hexameric ring associates with a trimer of Rrp4 and/or Csl4 subunits.</text>
</comment>
<dbReference type="EMBL" id="JJPF01000029">
    <property type="protein sequence ID" value="KKG45204.1"/>
    <property type="molecule type" value="Genomic_DNA"/>
</dbReference>
<dbReference type="GO" id="GO:0035925">
    <property type="term" value="F:mRNA 3'-UTR AU-rich region binding"/>
    <property type="evidence" value="ECO:0007669"/>
    <property type="project" value="TreeGrafter"/>
</dbReference>
<evidence type="ECO:0000313" key="110">
    <source>
        <dbReference type="Proteomes" id="UP000034842"/>
    </source>
</evidence>
<evidence type="ECO:0000313" key="36">
    <source>
        <dbReference type="EMBL" id="KKH14945.1"/>
    </source>
</evidence>
<evidence type="ECO:0000313" key="56">
    <source>
        <dbReference type="EMBL" id="KKH81979.1"/>
    </source>
</evidence>
<dbReference type="InterPro" id="IPR036345">
    <property type="entry name" value="ExoRNase_PH_dom2_sf"/>
</dbReference>
<evidence type="ECO:0000313" key="95">
    <source>
        <dbReference type="Proteomes" id="UP000034468"/>
    </source>
</evidence>
<dbReference type="EMBL" id="JJQR01000115">
    <property type="protein sequence ID" value="KKH73374.1"/>
    <property type="molecule type" value="Genomic_DNA"/>
</dbReference>
<dbReference type="Proteomes" id="UP000034872">
    <property type="component" value="Unassembled WGS sequence"/>
</dbReference>
<dbReference type="Proteomes" id="UP000033878">
    <property type="component" value="Unassembled WGS sequence"/>
</dbReference>
<dbReference type="Proteomes" id="UP000033889">
    <property type="component" value="Unassembled WGS sequence"/>
</dbReference>
<evidence type="ECO:0000313" key="116">
    <source>
        <dbReference type="Proteomes" id="UP000034950"/>
    </source>
</evidence>
<evidence type="ECO:0000313" key="89">
    <source>
        <dbReference type="Proteomes" id="UP000034338"/>
    </source>
</evidence>
<dbReference type="Proteomes" id="UP000034001">
    <property type="component" value="Unassembled WGS sequence"/>
</dbReference>
<comment type="similarity">
    <text evidence="4">Belongs to the RNase PH family. Rrp42 subfamily.</text>
</comment>
<dbReference type="PANTHER" id="PTHR11097">
    <property type="entry name" value="EXOSOME COMPLEX EXONUCLEASE RIBOSOMAL RNA PROCESSING PROTEIN"/>
    <property type="match status" value="1"/>
</dbReference>
<evidence type="ECO:0000313" key="63">
    <source>
        <dbReference type="EMBL" id="QIB91814.1"/>
    </source>
</evidence>
<evidence type="ECO:0000313" key="64">
    <source>
        <dbReference type="Proteomes" id="UP000033814"/>
    </source>
</evidence>
<evidence type="ECO:0000313" key="114">
    <source>
        <dbReference type="Proteomes" id="UP000034937"/>
    </source>
</evidence>
<reference evidence="62 117" key="2">
    <citation type="submission" date="2018-05" db="EMBL/GenBank/DDBJ databases">
        <title>Methanosarcina gilichinskyana sp. nov., a novel methanogenic archaeon isolated from Holocene permafrost, North East Russia.</title>
        <authorList>
            <person name="Oshurkova V."/>
            <person name="Meer M."/>
            <person name="Bochkareva O."/>
            <person name="Shcherbakova V."/>
        </authorList>
    </citation>
    <scope>NUCLEOTIDE SEQUENCE [LARGE SCALE GENOMIC DNA]</scope>
    <source>
        <strain evidence="62 117">JL01</strain>
    </source>
</reference>
<evidence type="ECO:0000313" key="112">
    <source>
        <dbReference type="Proteomes" id="UP000034921"/>
    </source>
</evidence>
<evidence type="ECO:0000313" key="84">
    <source>
        <dbReference type="Proteomes" id="UP000034243"/>
    </source>
</evidence>
<evidence type="ECO:0000313" key="46">
    <source>
        <dbReference type="EMBL" id="KKH49881.1"/>
    </source>
</evidence>
<dbReference type="EMBL" id="JJPK01000008">
    <property type="protein sequence ID" value="KKG65824.1"/>
    <property type="molecule type" value="Genomic_DNA"/>
</dbReference>
<evidence type="ECO:0000313" key="52">
    <source>
        <dbReference type="EMBL" id="KKH71360.1"/>
    </source>
</evidence>
<dbReference type="Proteomes" id="UP000034450">
    <property type="component" value="Unassembled WGS sequence"/>
</dbReference>
<evidence type="ECO:0000313" key="34">
    <source>
        <dbReference type="EMBL" id="KKH12528.1"/>
    </source>
</evidence>
<evidence type="ECO:0000313" key="80">
    <source>
        <dbReference type="Proteomes" id="UP000034188"/>
    </source>
</evidence>
<evidence type="ECO:0000313" key="111">
    <source>
        <dbReference type="Proteomes" id="UP000034872"/>
    </source>
</evidence>
<evidence type="ECO:0000313" key="68">
    <source>
        <dbReference type="Proteomes" id="UP000033885"/>
    </source>
</evidence>
<evidence type="ECO:0000313" key="104">
    <source>
        <dbReference type="Proteomes" id="UP000034672"/>
    </source>
</evidence>
<dbReference type="EMBL" id="JJQZ01000044">
    <property type="protein sequence ID" value="KKH98072.1"/>
    <property type="molecule type" value="Genomic_DNA"/>
</dbReference>
<evidence type="ECO:0000313" key="96">
    <source>
        <dbReference type="Proteomes" id="UP000034547"/>
    </source>
</evidence>
<dbReference type="SUPFAM" id="SSF54211">
    <property type="entry name" value="Ribosomal protein S5 domain 2-like"/>
    <property type="match status" value="1"/>
</dbReference>
<evidence type="ECO:0000313" key="47">
    <source>
        <dbReference type="EMBL" id="KKH56001.1"/>
    </source>
</evidence>
<dbReference type="EMBL" id="JJQV01000102">
    <property type="protein sequence ID" value="KKH81979.1"/>
    <property type="molecule type" value="Genomic_DNA"/>
</dbReference>
<dbReference type="EMBL" id="JJPX01000042">
    <property type="protein sequence ID" value="KKH12528.1"/>
    <property type="molecule type" value="Genomic_DNA"/>
</dbReference>
<feature type="domain" description="Exoribonuclease phosphorolytic" evidence="6">
    <location>
        <begin position="185"/>
        <end position="249"/>
    </location>
</feature>
<dbReference type="Proteomes" id="UP000034298">
    <property type="component" value="Unassembled WGS sequence"/>
</dbReference>
<dbReference type="EMBL" id="JJRA01000090">
    <property type="protein sequence ID" value="KKI03142.1"/>
    <property type="molecule type" value="Genomic_DNA"/>
</dbReference>
<dbReference type="EMBL" id="JJPQ01000027">
    <property type="protein sequence ID" value="KKG85009.1"/>
    <property type="molecule type" value="Genomic_DNA"/>
</dbReference>
<evidence type="ECO:0000313" key="66">
    <source>
        <dbReference type="Proteomes" id="UP000033864"/>
    </source>
</evidence>
<organism evidence="10 88">
    <name type="scientific">Methanosarcina mazei</name>
    <name type="common">Methanosarcina frisia</name>
    <dbReference type="NCBI Taxonomy" id="2209"/>
    <lineage>
        <taxon>Archaea</taxon>
        <taxon>Methanobacteriati</taxon>
        <taxon>Methanobacteriota</taxon>
        <taxon>Stenosarchaea group</taxon>
        <taxon>Methanomicrobia</taxon>
        <taxon>Methanosarcinales</taxon>
        <taxon>Methanosarcinaceae</taxon>
        <taxon>Methanosarcina</taxon>
    </lineage>
</organism>
<dbReference type="Proteomes" id="UP000034577">
    <property type="component" value="Unassembled WGS sequence"/>
</dbReference>
<evidence type="ECO:0000313" key="58">
    <source>
        <dbReference type="EMBL" id="KKH91187.1"/>
    </source>
</evidence>
<dbReference type="EMBL" id="JJQF01000099">
    <property type="protein sequence ID" value="KKH29287.1"/>
    <property type="molecule type" value="Genomic_DNA"/>
</dbReference>
<evidence type="ECO:0000313" key="87">
    <source>
        <dbReference type="Proteomes" id="UP000034279"/>
    </source>
</evidence>
<dbReference type="GeneID" id="24852063"/>
<evidence type="ECO:0000313" key="61">
    <source>
        <dbReference type="EMBL" id="KKI05728.1"/>
    </source>
</evidence>
<dbReference type="EMBL" id="JJOR01000097">
    <property type="protein sequence ID" value="KKG03367.1"/>
    <property type="molecule type" value="Genomic_DNA"/>
</dbReference>
<dbReference type="InterPro" id="IPR050590">
    <property type="entry name" value="Exosome_comp_Rrp42_subfam"/>
</dbReference>
<dbReference type="GeneID" id="66134555"/>
<evidence type="ECO:0000313" key="24">
    <source>
        <dbReference type="EMBL" id="KKG79350.1"/>
    </source>
</evidence>
<evidence type="ECO:0000313" key="88">
    <source>
        <dbReference type="Proteomes" id="UP000034298"/>
    </source>
</evidence>
<evidence type="ECO:0000313" key="40">
    <source>
        <dbReference type="EMBL" id="KKH31814.1"/>
    </source>
</evidence>
<evidence type="ECO:0000313" key="109">
    <source>
        <dbReference type="Proteomes" id="UP000034820"/>
    </source>
</evidence>
<dbReference type="Proteomes" id="UP000034188">
    <property type="component" value="Unassembled WGS sequence"/>
</dbReference>
<evidence type="ECO:0000313" key="17">
    <source>
        <dbReference type="EMBL" id="KKG53960.1"/>
    </source>
</evidence>
<dbReference type="FunFam" id="3.30.230.70:FF:000017">
    <property type="entry name" value="Exosome complex component Rrp42"/>
    <property type="match status" value="1"/>
</dbReference>
<evidence type="ECO:0000313" key="45">
    <source>
        <dbReference type="EMBL" id="KKH49450.1"/>
    </source>
</evidence>
<dbReference type="EMBL" id="JJQC01000141">
    <property type="protein sequence ID" value="KKH17479.1"/>
    <property type="molecule type" value="Genomic_DNA"/>
</dbReference>
<evidence type="ECO:0000313" key="115">
    <source>
        <dbReference type="Proteomes" id="UP000034944"/>
    </source>
</evidence>
<evidence type="ECO:0000313" key="49">
    <source>
        <dbReference type="EMBL" id="KKH62516.1"/>
    </source>
</evidence>
<evidence type="ECO:0000313" key="38">
    <source>
        <dbReference type="EMBL" id="KKH17479.1"/>
    </source>
</evidence>
<dbReference type="InterPro" id="IPR020568">
    <property type="entry name" value="Ribosomal_Su5_D2-typ_SF"/>
</dbReference>
<dbReference type="Proteomes" id="UP000034253">
    <property type="component" value="Unassembled WGS sequence"/>
</dbReference>
<evidence type="ECO:0000313" key="65">
    <source>
        <dbReference type="Proteomes" id="UP000033835"/>
    </source>
</evidence>
<dbReference type="EMBL" id="JJOS01000070">
    <property type="protein sequence ID" value="KKG02161.1"/>
    <property type="molecule type" value="Genomic_DNA"/>
</dbReference>
<evidence type="ECO:0000313" key="102">
    <source>
        <dbReference type="Proteomes" id="UP000034667"/>
    </source>
</evidence>
<dbReference type="EMBL" id="CP042908">
    <property type="protein sequence ID" value="QIB91814.1"/>
    <property type="molecule type" value="Genomic_DNA"/>
</dbReference>
<evidence type="ECO:0000313" key="27">
    <source>
        <dbReference type="EMBL" id="KKG88095.1"/>
    </source>
</evidence>
<evidence type="ECO:0000313" key="55">
    <source>
        <dbReference type="EMBL" id="KKH80517.1"/>
    </source>
</evidence>
<dbReference type="Proteomes" id="UP000033987">
    <property type="component" value="Unassembled WGS sequence"/>
</dbReference>
<evidence type="ECO:0000313" key="35">
    <source>
        <dbReference type="EMBL" id="KKH14894.1"/>
    </source>
</evidence>
<evidence type="ECO:0000313" key="76">
    <source>
        <dbReference type="Proteomes" id="UP000034074"/>
    </source>
</evidence>
<dbReference type="Proteomes" id="UP000034074">
    <property type="component" value="Unassembled WGS sequence"/>
</dbReference>
<dbReference type="Proteomes" id="UP000034152">
    <property type="component" value="Unassembled WGS sequence"/>
</dbReference>
<dbReference type="Proteomes" id="UP000034820">
    <property type="component" value="Unassembled WGS sequence"/>
</dbReference>
<dbReference type="EMBL" id="JJPM01000017">
    <property type="protein sequence ID" value="KKG80672.1"/>
    <property type="molecule type" value="Genomic_DNA"/>
</dbReference>
<dbReference type="EMBL" id="JJQP01000172">
    <property type="protein sequence ID" value="KKH65195.1"/>
    <property type="molecule type" value="Genomic_DNA"/>
</dbReference>
<dbReference type="InterPro" id="IPR027408">
    <property type="entry name" value="PNPase/RNase_PH_dom_sf"/>
</dbReference>
<evidence type="ECO:0000313" key="93">
    <source>
        <dbReference type="Proteomes" id="UP000034424"/>
    </source>
</evidence>
<dbReference type="Proteomes" id="UP000034338">
    <property type="component" value="Unassembled WGS sequence"/>
</dbReference>
<evidence type="ECO:0000313" key="41">
    <source>
        <dbReference type="EMBL" id="KKH32627.1"/>
    </source>
</evidence>
<dbReference type="EMBL" id="JJPE01000037">
    <property type="protein sequence ID" value="KKG46703.1"/>
    <property type="molecule type" value="Genomic_DNA"/>
</dbReference>
<dbReference type="Proteomes" id="UP000034950">
    <property type="component" value="Unassembled WGS sequence"/>
</dbReference>
<dbReference type="EMBL" id="JJPV01000067">
    <property type="protein sequence ID" value="KKG99503.1"/>
    <property type="molecule type" value="Genomic_DNA"/>
</dbReference>
<dbReference type="Proteomes" id="UP000034195">
    <property type="component" value="Unassembled WGS sequence"/>
</dbReference>
<dbReference type="EMBL" id="JJPA01000100">
    <property type="protein sequence ID" value="KKG33965.1"/>
    <property type="molecule type" value="Genomic_DNA"/>
</dbReference>
<evidence type="ECO:0000313" key="22">
    <source>
        <dbReference type="EMBL" id="KKG68760.1"/>
    </source>
</evidence>
<dbReference type="EMBL" id="JJPR01000056">
    <property type="protein sequence ID" value="KKG88095.1"/>
    <property type="molecule type" value="Genomic_DNA"/>
</dbReference>
<dbReference type="Proteomes" id="UP000034409">
    <property type="component" value="Unassembled WGS sequence"/>
</dbReference>
<dbReference type="EMBL" id="JJQJ01000089">
    <property type="protein sequence ID" value="KKH49881.1"/>
    <property type="molecule type" value="Genomic_DNA"/>
</dbReference>
<dbReference type="CDD" id="cd11365">
    <property type="entry name" value="RNase_PH_archRRP42"/>
    <property type="match status" value="1"/>
</dbReference>
<evidence type="ECO:0000313" key="51">
    <source>
        <dbReference type="EMBL" id="KKH68575.1"/>
    </source>
</evidence>
<dbReference type="Proteomes" id="UP000034424">
    <property type="component" value="Unassembled WGS sequence"/>
</dbReference>
<evidence type="ECO:0000256" key="2">
    <source>
        <dbReference type="ARBA" id="ARBA00022490"/>
    </source>
</evidence>
<dbReference type="EMBL" id="JJQI01000092">
    <property type="protein sequence ID" value="KKH37672.1"/>
    <property type="molecule type" value="Genomic_DNA"/>
</dbReference>
<dbReference type="Proteomes" id="UP000300067">
    <property type="component" value="Chromosome"/>
</dbReference>
<evidence type="ECO:0000313" key="82">
    <source>
        <dbReference type="Proteomes" id="UP000034227"/>
    </source>
</evidence>
<evidence type="ECO:0000313" key="16">
    <source>
        <dbReference type="EMBL" id="KKG51613.1"/>
    </source>
</evidence>
<evidence type="ECO:0000313" key="108">
    <source>
        <dbReference type="Proteomes" id="UP000034817"/>
    </source>
</evidence>
<dbReference type="EMBL" id="JJRB01000023">
    <property type="protein sequence ID" value="KKI05728.1"/>
    <property type="molecule type" value="Genomic_DNA"/>
</dbReference>
<evidence type="ECO:0000313" key="60">
    <source>
        <dbReference type="EMBL" id="KKI03142.1"/>
    </source>
</evidence>
<dbReference type="EMBL" id="JJPH01000044">
    <property type="protein sequence ID" value="KKG53960.1"/>
    <property type="molecule type" value="Genomic_DNA"/>
</dbReference>
<dbReference type="Proteomes" id="UP000034672">
    <property type="component" value="Unassembled WGS sequence"/>
</dbReference>
<dbReference type="EMBL" id="JJQM01000066">
    <property type="protein sequence ID" value="KKH56001.1"/>
    <property type="molecule type" value="Genomic_DNA"/>
</dbReference>
<evidence type="ECO:0000313" key="101">
    <source>
        <dbReference type="Proteomes" id="UP000034657"/>
    </source>
</evidence>
<evidence type="ECO:0000313" key="118">
    <source>
        <dbReference type="Proteomes" id="UP000467371"/>
    </source>
</evidence>
<dbReference type="Proteomes" id="UP000034667">
    <property type="component" value="Unassembled WGS sequence"/>
</dbReference>
<evidence type="ECO:0000313" key="90">
    <source>
        <dbReference type="Proteomes" id="UP000034387"/>
    </source>
</evidence>
<evidence type="ECO:0000313" key="43">
    <source>
        <dbReference type="EMBL" id="KKH36078.1"/>
    </source>
</evidence>
<dbReference type="EMBL" id="JJQD01000017">
    <property type="protein sequence ID" value="KKH32627.1"/>
    <property type="molecule type" value="Genomic_DNA"/>
</dbReference>
<dbReference type="EMBL" id="JJQS01000135">
    <property type="protein sequence ID" value="KKH71360.1"/>
    <property type="molecule type" value="Genomic_DNA"/>
</dbReference>
<dbReference type="InterPro" id="IPR020869">
    <property type="entry name" value="Rrp42_archaea"/>
</dbReference>
<evidence type="ECO:0000313" key="83">
    <source>
        <dbReference type="Proteomes" id="UP000034232"/>
    </source>
</evidence>
<evidence type="ECO:0000313" key="14">
    <source>
        <dbReference type="EMBL" id="KKG45204.1"/>
    </source>
</evidence>
<dbReference type="Proteomes" id="UP000034547">
    <property type="component" value="Unassembled WGS sequence"/>
</dbReference>
<dbReference type="Proteomes" id="UP000033885">
    <property type="component" value="Unassembled WGS sequence"/>
</dbReference>
<evidence type="ECO:0000313" key="94">
    <source>
        <dbReference type="Proteomes" id="UP000034450"/>
    </source>
</evidence>
<evidence type="ECO:0000313" key="59">
    <source>
        <dbReference type="EMBL" id="KKH98072.1"/>
    </source>
</evidence>
<dbReference type="NCBIfam" id="NF003282">
    <property type="entry name" value="PRK04282.1-1"/>
    <property type="match status" value="1"/>
</dbReference>
<dbReference type="EMBL" id="JJQK01000170">
    <property type="protein sequence ID" value="KKH49450.1"/>
    <property type="molecule type" value="Genomic_DNA"/>
</dbReference>
<dbReference type="EMBL" id="JJQG01000125">
    <property type="protein sequence ID" value="KKH36078.1"/>
    <property type="molecule type" value="Genomic_DNA"/>
</dbReference>
<evidence type="ECO:0000313" key="103">
    <source>
        <dbReference type="Proteomes" id="UP000034668"/>
    </source>
</evidence>
<dbReference type="InterPro" id="IPR015847">
    <property type="entry name" value="ExoRNase_PH_dom2"/>
</dbReference>
<evidence type="ECO:0000313" key="71">
    <source>
        <dbReference type="Proteomes" id="UP000033987"/>
    </source>
</evidence>
<dbReference type="EMBL" id="JJPP01000085">
    <property type="protein sequence ID" value="KKG79350.1"/>
    <property type="molecule type" value="Genomic_DNA"/>
</dbReference>
<dbReference type="EMBL" id="JJQA01000093">
    <property type="protein sequence ID" value="KKH14945.1"/>
    <property type="molecule type" value="Genomic_DNA"/>
</dbReference>
<dbReference type="Proteomes" id="UP000034259">
    <property type="component" value="Unassembled WGS sequence"/>
</dbReference>
<evidence type="ECO:0000313" key="20">
    <source>
        <dbReference type="EMBL" id="KKG60406.1"/>
    </source>
</evidence>
<dbReference type="Proteomes" id="UP000467371">
    <property type="component" value="Chromosome"/>
</dbReference>
<evidence type="ECO:0000313" key="67">
    <source>
        <dbReference type="Proteomes" id="UP000033878"/>
    </source>
</evidence>
<evidence type="ECO:0000313" key="26">
    <source>
        <dbReference type="EMBL" id="KKG85009.1"/>
    </source>
</evidence>
<evidence type="ECO:0000313" key="100">
    <source>
        <dbReference type="Proteomes" id="UP000034597"/>
    </source>
</evidence>
<dbReference type="EMBL" id="JJPS01000043">
    <property type="protein sequence ID" value="KKG92920.1"/>
    <property type="molecule type" value="Genomic_DNA"/>
</dbReference>
<dbReference type="EMBL" id="JJOT01000028">
    <property type="protein sequence ID" value="KKG04798.1"/>
    <property type="molecule type" value="Genomic_DNA"/>
</dbReference>
<protein>
    <recommendedName>
        <fullName evidence="4">Exosome complex component Rrp42</fullName>
    </recommendedName>
</protein>
<dbReference type="Proteomes" id="UP000034399">
    <property type="component" value="Unassembled WGS sequence"/>
</dbReference>
<evidence type="ECO:0000313" key="31">
    <source>
        <dbReference type="EMBL" id="KKG96354.1"/>
    </source>
</evidence>
<evidence type="ECO:0000313" key="105">
    <source>
        <dbReference type="Proteomes" id="UP000034692"/>
    </source>
</evidence>
<evidence type="ECO:0000313" key="23">
    <source>
        <dbReference type="EMBL" id="KKG74643.1"/>
    </source>
</evidence>
<dbReference type="EMBL" id="JJQB01000132">
    <property type="protein sequence ID" value="KKH16146.1"/>
    <property type="molecule type" value="Genomic_DNA"/>
</dbReference>
<evidence type="ECO:0000256" key="1">
    <source>
        <dbReference type="ARBA" id="ARBA00004496"/>
    </source>
</evidence>
<dbReference type="EMBL" id="CP029709">
    <property type="protein sequence ID" value="QCR15226.1"/>
    <property type="molecule type" value="Genomic_DNA"/>
</dbReference>
<dbReference type="EMBL" id="JJPW01000129">
    <property type="protein sequence ID" value="KKG96354.1"/>
    <property type="molecule type" value="Genomic_DNA"/>
</dbReference>
<dbReference type="EMBL" id="JJPT01000015">
    <property type="protein sequence ID" value="KKG94933.1"/>
    <property type="molecule type" value="Genomic_DNA"/>
</dbReference>
<dbReference type="EMBL" id="JJPN01000151">
    <property type="protein sequence ID" value="KKG68760.1"/>
    <property type="molecule type" value="Genomic_DNA"/>
</dbReference>
<dbReference type="HAMAP" id="MF_00622">
    <property type="entry name" value="Exosome_Rrp42"/>
    <property type="match status" value="1"/>
</dbReference>
<dbReference type="Proteomes" id="UP000034279">
    <property type="component" value="Unassembled WGS sequence"/>
</dbReference>
<accession>A0A0F8EN60</accession>
<evidence type="ECO:0000259" key="5">
    <source>
        <dbReference type="Pfam" id="PF01138"/>
    </source>
</evidence>
<evidence type="ECO:0000313" key="69">
    <source>
        <dbReference type="Proteomes" id="UP000033889"/>
    </source>
</evidence>
<evidence type="ECO:0000313" key="7">
    <source>
        <dbReference type="EMBL" id="KKG02161.1"/>
    </source>
</evidence>